<dbReference type="PANTHER" id="PTHR15749:SF4">
    <property type="entry name" value="FANCONI-ASSOCIATED NUCLEASE 1"/>
    <property type="match status" value="1"/>
</dbReference>
<keyword evidence="5" id="KW-0234">DNA repair</keyword>
<comment type="function">
    <text evidence="5">Nuclease required for the repair of DNA interstrand cross-links (ICL). Acts as a 5'-3' exonuclease that anchors at a cut end of DNA and cleaves DNA successively at every third nucleotide, allowing to excise an ICL from one strand through flanking incisions.</text>
</comment>
<keyword evidence="3 5" id="KW-0378">Hydrolase</keyword>
<dbReference type="EMBL" id="JAFHKP010000036">
    <property type="protein sequence ID" value="KAG5465568.1"/>
    <property type="molecule type" value="Genomic_DNA"/>
</dbReference>
<dbReference type="Pfam" id="PF08774">
    <property type="entry name" value="VRR_NUC"/>
    <property type="match status" value="1"/>
</dbReference>
<dbReference type="RefSeq" id="XP_067688167.1">
    <property type="nucleotide sequence ID" value="XM_067832064.1"/>
</dbReference>
<evidence type="ECO:0000256" key="2">
    <source>
        <dbReference type="ARBA" id="ARBA00022723"/>
    </source>
</evidence>
<dbReference type="GO" id="GO:0046872">
    <property type="term" value="F:metal ion binding"/>
    <property type="evidence" value="ECO:0007669"/>
    <property type="project" value="UniProtKB-KW"/>
</dbReference>
<name>A0A836GWN8_LEIEN</name>
<feature type="compositionally biased region" description="Polar residues" evidence="6">
    <location>
        <begin position="786"/>
        <end position="804"/>
    </location>
</feature>
<comment type="cofactor">
    <cofactor evidence="5">
        <name>Mg(2+)</name>
        <dbReference type="ChEBI" id="CHEBI:18420"/>
    </cofactor>
    <cofactor evidence="5">
        <name>Mn(2+)</name>
        <dbReference type="ChEBI" id="CHEBI:29035"/>
    </cofactor>
</comment>
<gene>
    <name evidence="8" type="ORF">CUR178_00275</name>
</gene>
<evidence type="ECO:0000256" key="6">
    <source>
        <dbReference type="SAM" id="MobiDB-lite"/>
    </source>
</evidence>
<keyword evidence="5" id="KW-0227">DNA damage</keyword>
<evidence type="ECO:0000256" key="3">
    <source>
        <dbReference type="ARBA" id="ARBA00022801"/>
    </source>
</evidence>
<evidence type="ECO:0000256" key="5">
    <source>
        <dbReference type="RuleBase" id="RU365033"/>
    </source>
</evidence>
<dbReference type="GO" id="GO:0005634">
    <property type="term" value="C:nucleus"/>
    <property type="evidence" value="ECO:0007669"/>
    <property type="project" value="UniProtKB-SubCell"/>
</dbReference>
<dbReference type="InterPro" id="IPR033315">
    <property type="entry name" value="Fan1-like"/>
</dbReference>
<feature type="region of interest" description="Disordered" evidence="6">
    <location>
        <begin position="1242"/>
        <end position="1276"/>
    </location>
</feature>
<keyword evidence="5" id="KW-0539">Nucleus</keyword>
<evidence type="ECO:0000313" key="8">
    <source>
        <dbReference type="EMBL" id="KAG5465568.1"/>
    </source>
</evidence>
<dbReference type="GO" id="GO:0008409">
    <property type="term" value="F:5'-3' exonuclease activity"/>
    <property type="evidence" value="ECO:0007669"/>
    <property type="project" value="TreeGrafter"/>
</dbReference>
<dbReference type="PANTHER" id="PTHR15749">
    <property type="entry name" value="FANCONI-ASSOCIATED NUCLEASE 1"/>
    <property type="match status" value="1"/>
</dbReference>
<feature type="region of interest" description="Disordered" evidence="6">
    <location>
        <begin position="578"/>
        <end position="632"/>
    </location>
</feature>
<comment type="similarity">
    <text evidence="5">Belongs to the FAN1 family.</text>
</comment>
<keyword evidence="4 5" id="KW-0460">Magnesium</keyword>
<feature type="compositionally biased region" description="Low complexity" evidence="6">
    <location>
        <begin position="578"/>
        <end position="592"/>
    </location>
</feature>
<feature type="compositionally biased region" description="Acidic residues" evidence="6">
    <location>
        <begin position="180"/>
        <end position="189"/>
    </location>
</feature>
<feature type="region of interest" description="Disordered" evidence="6">
    <location>
        <begin position="762"/>
        <end position="804"/>
    </location>
</feature>
<evidence type="ECO:0000256" key="1">
    <source>
        <dbReference type="ARBA" id="ARBA00022722"/>
    </source>
</evidence>
<comment type="caution">
    <text evidence="8">The sequence shown here is derived from an EMBL/GenBank/DDBJ whole genome shotgun (WGS) entry which is preliminary data.</text>
</comment>
<dbReference type="SMART" id="SM00990">
    <property type="entry name" value="VRR_NUC"/>
    <property type="match status" value="1"/>
</dbReference>
<organism evidence="8 9">
    <name type="scientific">Leishmania enriettii</name>
    <dbReference type="NCBI Taxonomy" id="5663"/>
    <lineage>
        <taxon>Eukaryota</taxon>
        <taxon>Discoba</taxon>
        <taxon>Euglenozoa</taxon>
        <taxon>Kinetoplastea</taxon>
        <taxon>Metakinetoplastina</taxon>
        <taxon>Trypanosomatida</taxon>
        <taxon>Trypanosomatidae</taxon>
        <taxon>Leishmaniinae</taxon>
        <taxon>Leishmania</taxon>
    </lineage>
</organism>
<sequence>MSADADGAPADPFLNPRRSRGVSHVSVVNDGRMVMEDVDADRTTSSSPAAAALSSICVCPSVAVEMRASSGLQNAAARLGSNAAACGDAAVIVPHARKRERPAVASAHAGSTAWTTAAPPQERRRRANGAAVSCSRHLGGAARTFEGRRQRGNTERSDEDALKEATGGEDGGGDEAGNASDDDGEEDAEERALAAAASSLTTGPEAFTAASAASATPHPWLVTDAFHVCLWFVLRYAGDALSAEDLWACRAVLSLTAVGATDEGRGGACALSKDAFSGAKGAETTTGLASAEQAQGVCMERDIWAWSGSEESELLLRLLLRSPHSFTARHLELRYGDWLHVQLALDALTRKRFLWWTTAGTSLNSAAGDAEAVRLRGAEEDVTTDWKKAPLIPVDELTCAEMAPSPFVEHYDGARVARLLLSSCDEVKSQHRHAATVGESAPTLSCAETVIRVAQAVRATELRTFLTALRHCSKARAALNESTPKEECTTSATVSTLCPSPSVFCKSDVAGASAEATPRPVQLPKSGGRAKIVGCARLGQTSHNGLYDAIPGRKRDMICYLVERRYSVWAPARTVGGARAASSTTHSTAAGTVVPSYGTPRTAPRDLSSAPSASTCGPRSGVRCPSSVASAGGRSESRRCFLTVTEEADVVAQCWDRIIGSVYVPHAGLKQNLVRVAELFHVLTSNSGAGLLSERSAKALAATMTVATPPNLLMVRSQLLLLLQTLRAARCEARPGPKAFLESVPHALLPRWLSPRLAEKVTTRAVPRASRPPDRGIPSDGRAGSKTESQGYHPSVSAESSDGDSTLMDEIVRSARSFQVSDVAEDVAATQACAITLHVRLFANPATLQEYRRALSTQRELYYATDGAGTAAQCHRGKSGIFLSRMYETVMAAVRAGVARVKRHPVYGCSAASASFVSDEMTHFGSIGPPAHPVVSEAPPSPKESTPSAAVSLEALVYQKGCYAEHLLIFTPLYRWFACLEALFPLLQSARRYADANACLRCLLYEPIFVLHHIPVGGTHCNISPMTYGFRYRAHKRGKWLTRLVQNLSHQKRYAEAFAVLTKAQAGYRELASYAMKGARSQSPAASVGAACRSNDKRLPCDAMANSTAAALCEVLAGNRSPAIESVLPQEVQRRGRMLRVFWPATASVSSATSGDNTLLTAAEKPSPGSLALLHAAWEYVRDRYCRRQDRLALEKSLSMMHRKVHRWTPPAPNLDLETCCLSDVAVRRVRGVRDELDRMLWREPTGQARKRSGAASGATAKSTTSSGARSSQRSPALPVEQFVLQHYLSRWNGASTTAAAASPAADPQHRRPTETFAIDYTEPETERSDNVDGATMTSVWCGAHCEGHWIACLARAFLWDCYWAFPSASPPLDTFSGSAHAQESNRPTGEVLWLSPFQDGPLDLTTPIQFLWRRRALIEARLAKLERCTREELVAYVAVHIKMERRKSDEGASLGMAKERGRGAESGTPRSEEHALQCEEVDEDCDGDEERACRRRSRGEAGCGSYRHRYSSETDEALRVEREEDSVLLLSPVAETSLSFAKSETSSLLLGQAEQERKADAEEVKPMTESADASLSLCAPTISIPEAWKVSVGPLPLLDILRAIPLKPLWRLLRCLYLSPVTEGVPLEFSGFPDLVFWRAGGGSGGACSNAAVQASVEDSAVMLRPSFRLMEVKSPTDSLSTKQIAVNDLLHRCGFDVCVVRVDEVHHDGQRVSTKRIR</sequence>
<feature type="compositionally biased region" description="Basic and acidic residues" evidence="6">
    <location>
        <begin position="145"/>
        <end position="163"/>
    </location>
</feature>
<dbReference type="GO" id="GO:0070336">
    <property type="term" value="F:flap-structured DNA binding"/>
    <property type="evidence" value="ECO:0007669"/>
    <property type="project" value="TreeGrafter"/>
</dbReference>
<feature type="compositionally biased region" description="Low complexity" evidence="6">
    <location>
        <begin position="1254"/>
        <end position="1275"/>
    </location>
</feature>
<dbReference type="GO" id="GO:0004528">
    <property type="term" value="F:phosphodiesterase I activity"/>
    <property type="evidence" value="ECO:0007669"/>
    <property type="project" value="UniProtKB-EC"/>
</dbReference>
<dbReference type="Proteomes" id="UP000674179">
    <property type="component" value="Chromosome 36"/>
</dbReference>
<dbReference type="GeneID" id="94167574"/>
<reference evidence="8 9" key="1">
    <citation type="submission" date="2021-02" db="EMBL/GenBank/DDBJ databases">
        <title>Leishmania (Mundinia) enrietti genome sequencing and assembly.</title>
        <authorList>
            <person name="Almutairi H."/>
            <person name="Gatherer D."/>
        </authorList>
    </citation>
    <scope>NUCLEOTIDE SEQUENCE [LARGE SCALE GENOMIC DNA]</scope>
    <source>
        <strain evidence="8">CUR178</strain>
    </source>
</reference>
<dbReference type="GO" id="GO:0017108">
    <property type="term" value="F:5'-flap endonuclease activity"/>
    <property type="evidence" value="ECO:0007669"/>
    <property type="project" value="TreeGrafter"/>
</dbReference>
<feature type="compositionally biased region" description="Acidic residues" evidence="6">
    <location>
        <begin position="1480"/>
        <end position="1490"/>
    </location>
</feature>
<keyword evidence="9" id="KW-1185">Reference proteome</keyword>
<keyword evidence="5" id="KW-0464">Manganese</keyword>
<feature type="region of interest" description="Disordered" evidence="6">
    <location>
        <begin position="1449"/>
        <end position="1497"/>
    </location>
</feature>
<dbReference type="InterPro" id="IPR014883">
    <property type="entry name" value="VRR_NUC"/>
</dbReference>
<keyword evidence="2 5" id="KW-0479">Metal-binding</keyword>
<dbReference type="OrthoDB" id="76364at2759"/>
<comment type="catalytic activity">
    <reaction evidence="5">
        <text>Hydrolytically removes 5'-nucleotides successively from the 3'-hydroxy termini of 3'-hydroxy-terminated oligonucleotides.</text>
        <dbReference type="EC" id="3.1.4.1"/>
    </reaction>
</comment>
<feature type="domain" description="VRR-NUC" evidence="7">
    <location>
        <begin position="1589"/>
        <end position="1706"/>
    </location>
</feature>
<feature type="region of interest" description="Disordered" evidence="6">
    <location>
        <begin position="101"/>
        <end position="200"/>
    </location>
</feature>
<dbReference type="EC" id="3.1.4.1" evidence="5"/>
<accession>A0A836GWN8</accession>
<protein>
    <recommendedName>
        <fullName evidence="5">Fanconi-associated nuclease</fullName>
        <ecNumber evidence="5">3.1.4.1</ecNumber>
    </recommendedName>
</protein>
<evidence type="ECO:0000259" key="7">
    <source>
        <dbReference type="SMART" id="SM00990"/>
    </source>
</evidence>
<dbReference type="GO" id="GO:0036297">
    <property type="term" value="P:interstrand cross-link repair"/>
    <property type="evidence" value="ECO:0007669"/>
    <property type="project" value="InterPro"/>
</dbReference>
<evidence type="ECO:0000256" key="4">
    <source>
        <dbReference type="ARBA" id="ARBA00022842"/>
    </source>
</evidence>
<dbReference type="KEGG" id="lenr:94167574"/>
<keyword evidence="1 5" id="KW-0540">Nuclease</keyword>
<proteinExistence type="inferred from homology"/>
<evidence type="ECO:0000313" key="9">
    <source>
        <dbReference type="Proteomes" id="UP000674179"/>
    </source>
</evidence>
<comment type="subcellular location">
    <subcellularLocation>
        <location evidence="5">Nucleus</location>
    </subcellularLocation>
</comment>